<feature type="region of interest" description="Disordered" evidence="1">
    <location>
        <begin position="1"/>
        <end position="67"/>
    </location>
</feature>
<dbReference type="Proteomes" id="UP000710849">
    <property type="component" value="Unassembled WGS sequence"/>
</dbReference>
<keyword evidence="3" id="KW-1185">Reference proteome</keyword>
<accession>A0A9P5IVA1</accession>
<protein>
    <submittedName>
        <fullName evidence="2">Uncharacterized protein</fullName>
    </submittedName>
</protein>
<dbReference type="AlphaFoldDB" id="A0A9P5IVA1"/>
<feature type="compositionally biased region" description="Basic and acidic residues" evidence="1">
    <location>
        <begin position="20"/>
        <end position="45"/>
    </location>
</feature>
<evidence type="ECO:0000313" key="2">
    <source>
        <dbReference type="EMBL" id="KAF7955129.1"/>
    </source>
</evidence>
<gene>
    <name evidence="2" type="ORF">EAE97_000388</name>
</gene>
<reference evidence="2 3" key="1">
    <citation type="journal article" date="2020" name="Genome Biol. Evol.">
        <title>Comparative genomics of Sclerotiniaceae.</title>
        <authorList>
            <person name="Valero Jimenez C.A."/>
            <person name="Steentjes M."/>
            <person name="Scholten O.E."/>
            <person name="Van Kan J.A.L."/>
        </authorList>
    </citation>
    <scope>NUCLEOTIDE SEQUENCE [LARGE SCALE GENOMIC DNA]</scope>
    <source>
        <strain evidence="2 3">MUCL 94</strain>
    </source>
</reference>
<evidence type="ECO:0000256" key="1">
    <source>
        <dbReference type="SAM" id="MobiDB-lite"/>
    </source>
</evidence>
<evidence type="ECO:0000313" key="3">
    <source>
        <dbReference type="Proteomes" id="UP000710849"/>
    </source>
</evidence>
<organism evidence="2 3">
    <name type="scientific">Botrytis byssoidea</name>
    <dbReference type="NCBI Taxonomy" id="139641"/>
    <lineage>
        <taxon>Eukaryota</taxon>
        <taxon>Fungi</taxon>
        <taxon>Dikarya</taxon>
        <taxon>Ascomycota</taxon>
        <taxon>Pezizomycotina</taxon>
        <taxon>Leotiomycetes</taxon>
        <taxon>Helotiales</taxon>
        <taxon>Sclerotiniaceae</taxon>
        <taxon>Botrytis</taxon>
    </lineage>
</organism>
<dbReference type="RefSeq" id="XP_038738259.1">
    <property type="nucleotide sequence ID" value="XM_038870898.1"/>
</dbReference>
<proteinExistence type="predicted"/>
<dbReference type="GeneID" id="62143977"/>
<sequence>MSRRAGSSDYPQSDSSMKSGKSDDSKKSGKSENSKKSGKSDDSKNSGKSSGSKDSQKTQKSDSSHYTVLTKTISEDLGGAVEAMNTLVENNDVTKAEQYMEENAKNSAMIWTEEMKKKHAEYHYCRKERVKYKARYDNLKKQLQGMNPTLENFDELRKHGINWAENALQELEARIQFMMNYPRAFQYPKSYERHLTELKGVSNSASNAIRYVRLTRESLIQKRESSSTA</sequence>
<dbReference type="EMBL" id="RCSW01000001">
    <property type="protein sequence ID" value="KAF7955129.1"/>
    <property type="molecule type" value="Genomic_DNA"/>
</dbReference>
<name>A0A9P5IVA1_9HELO</name>
<comment type="caution">
    <text evidence="2">The sequence shown here is derived from an EMBL/GenBank/DDBJ whole genome shotgun (WGS) entry which is preliminary data.</text>
</comment>
<feature type="compositionally biased region" description="Basic and acidic residues" evidence="1">
    <location>
        <begin position="54"/>
        <end position="63"/>
    </location>
</feature>